<evidence type="ECO:0000313" key="1">
    <source>
        <dbReference type="EMBL" id="VDO21974.1"/>
    </source>
</evidence>
<organism evidence="3">
    <name type="scientific">Brugia timori</name>
    <dbReference type="NCBI Taxonomy" id="42155"/>
    <lineage>
        <taxon>Eukaryota</taxon>
        <taxon>Metazoa</taxon>
        <taxon>Ecdysozoa</taxon>
        <taxon>Nematoda</taxon>
        <taxon>Chromadorea</taxon>
        <taxon>Rhabditida</taxon>
        <taxon>Spirurina</taxon>
        <taxon>Spiruromorpha</taxon>
        <taxon>Filarioidea</taxon>
        <taxon>Onchocercidae</taxon>
        <taxon>Brugia</taxon>
    </lineage>
</organism>
<proteinExistence type="predicted"/>
<dbReference type="Proteomes" id="UP000280834">
    <property type="component" value="Unassembled WGS sequence"/>
</dbReference>
<reference evidence="3" key="1">
    <citation type="submission" date="2017-02" db="UniProtKB">
        <authorList>
            <consortium name="WormBaseParasite"/>
        </authorList>
    </citation>
    <scope>IDENTIFICATION</scope>
</reference>
<evidence type="ECO:0000313" key="3">
    <source>
        <dbReference type="WBParaSite" id="BTMF_0000845501-mRNA-1"/>
    </source>
</evidence>
<dbReference type="EMBL" id="UZAG01015618">
    <property type="protein sequence ID" value="VDO21974.1"/>
    <property type="molecule type" value="Genomic_DNA"/>
</dbReference>
<sequence length="52" mass="5970">MDKSLSNVTDFYILSSKSSNHEYCCLNFDNGIRSEVPDRIYGFWCSFVIVPA</sequence>
<gene>
    <name evidence="1" type="ORF">BTMF_LOCUS6506</name>
</gene>
<protein>
    <submittedName>
        <fullName evidence="1 3">Uncharacterized protein</fullName>
    </submittedName>
</protein>
<evidence type="ECO:0000313" key="2">
    <source>
        <dbReference type="Proteomes" id="UP000280834"/>
    </source>
</evidence>
<keyword evidence="2" id="KW-1185">Reference proteome</keyword>
<accession>A0A0R3QL97</accession>
<dbReference type="AlphaFoldDB" id="A0A0R3QL97"/>
<dbReference type="WBParaSite" id="BTMF_0000845501-mRNA-1">
    <property type="protein sequence ID" value="BTMF_0000845501-mRNA-1"/>
    <property type="gene ID" value="BTMF_0000845501"/>
</dbReference>
<name>A0A0R3QL97_9BILA</name>
<reference evidence="1 2" key="2">
    <citation type="submission" date="2018-11" db="EMBL/GenBank/DDBJ databases">
        <authorList>
            <consortium name="Pathogen Informatics"/>
        </authorList>
    </citation>
    <scope>NUCLEOTIDE SEQUENCE [LARGE SCALE GENOMIC DNA]</scope>
</reference>